<organism evidence="2 3">
    <name type="scientific">Epicoccum nigrum</name>
    <name type="common">Soil fungus</name>
    <name type="synonym">Epicoccum purpurascens</name>
    <dbReference type="NCBI Taxonomy" id="105696"/>
    <lineage>
        <taxon>Eukaryota</taxon>
        <taxon>Fungi</taxon>
        <taxon>Dikarya</taxon>
        <taxon>Ascomycota</taxon>
        <taxon>Pezizomycotina</taxon>
        <taxon>Dothideomycetes</taxon>
        <taxon>Pleosporomycetidae</taxon>
        <taxon>Pleosporales</taxon>
        <taxon>Pleosporineae</taxon>
        <taxon>Didymellaceae</taxon>
        <taxon>Epicoccum</taxon>
    </lineage>
</organism>
<evidence type="ECO:0000313" key="2">
    <source>
        <dbReference type="EMBL" id="OSS45261.1"/>
    </source>
</evidence>
<evidence type="ECO:0000256" key="1">
    <source>
        <dbReference type="SAM" id="Phobius"/>
    </source>
</evidence>
<keyword evidence="3" id="KW-1185">Reference proteome</keyword>
<sequence length="232" mass="25769">MHYSSQSSQSSRVNLPEAVMSTGHTSQDFQKEVFIPQYPRSRSTVAGKRWKRWQVLLLFGIAITLIAGIIGGLIGKAIFDGQPVHRYPNTPFSPPTTNDTLVRILPIPSTNCTPPTKRKYLAPAHSTFNNQVHYTTLCATRWTGDHLVSLSAATVSDCIDACESYNDYAPIKRCLGARFVPLWWNQTKAMEETGKPYNCFLMGDNDSMFANDLSFEVVALCLNSSCPGLVDE</sequence>
<dbReference type="Proteomes" id="UP000193240">
    <property type="component" value="Unassembled WGS sequence"/>
</dbReference>
<reference evidence="2 3" key="1">
    <citation type="journal article" date="2017" name="Genome Announc.">
        <title>Genome sequence of the saprophytic ascomycete Epicoccum nigrum ICMP 19927 strain isolated from New Zealand.</title>
        <authorList>
            <person name="Fokin M."/>
            <person name="Fleetwood D."/>
            <person name="Weir B.S."/>
            <person name="Villas-Boas S.G."/>
        </authorList>
    </citation>
    <scope>NUCLEOTIDE SEQUENCE [LARGE SCALE GENOMIC DNA]</scope>
    <source>
        <strain evidence="2 3">ICMP 19927</strain>
    </source>
</reference>
<keyword evidence="1" id="KW-0812">Transmembrane</keyword>
<keyword evidence="1" id="KW-1133">Transmembrane helix</keyword>
<dbReference type="STRING" id="105696.A0A1Y2LMY7"/>
<protein>
    <submittedName>
        <fullName evidence="2">Uncharacterized protein</fullName>
    </submittedName>
</protein>
<accession>A0A1Y2LMY7</accession>
<dbReference type="OMA" id="CESYNDY"/>
<proteinExistence type="predicted"/>
<dbReference type="InParanoid" id="A0A1Y2LMY7"/>
<keyword evidence="1" id="KW-0472">Membrane</keyword>
<dbReference type="AlphaFoldDB" id="A0A1Y2LMY7"/>
<feature type="transmembrane region" description="Helical" evidence="1">
    <location>
        <begin position="55"/>
        <end position="79"/>
    </location>
</feature>
<name>A0A1Y2LMY7_EPING</name>
<dbReference type="EMBL" id="KZ107854">
    <property type="protein sequence ID" value="OSS45261.1"/>
    <property type="molecule type" value="Genomic_DNA"/>
</dbReference>
<evidence type="ECO:0000313" key="3">
    <source>
        <dbReference type="Proteomes" id="UP000193240"/>
    </source>
</evidence>
<gene>
    <name evidence="2" type="ORF">B5807_10376</name>
</gene>